<organism evidence="2 3">
    <name type="scientific">Carnegiea gigantea</name>
    <dbReference type="NCBI Taxonomy" id="171969"/>
    <lineage>
        <taxon>Eukaryota</taxon>
        <taxon>Viridiplantae</taxon>
        <taxon>Streptophyta</taxon>
        <taxon>Embryophyta</taxon>
        <taxon>Tracheophyta</taxon>
        <taxon>Spermatophyta</taxon>
        <taxon>Magnoliopsida</taxon>
        <taxon>eudicotyledons</taxon>
        <taxon>Gunneridae</taxon>
        <taxon>Pentapetalae</taxon>
        <taxon>Caryophyllales</taxon>
        <taxon>Cactineae</taxon>
        <taxon>Cactaceae</taxon>
        <taxon>Cactoideae</taxon>
        <taxon>Echinocereeae</taxon>
        <taxon>Carnegiea</taxon>
    </lineage>
</organism>
<feature type="region of interest" description="Disordered" evidence="1">
    <location>
        <begin position="1"/>
        <end position="237"/>
    </location>
</feature>
<dbReference type="AlphaFoldDB" id="A0A9Q1KVE8"/>
<evidence type="ECO:0000313" key="2">
    <source>
        <dbReference type="EMBL" id="KAJ8450278.1"/>
    </source>
</evidence>
<sequence length="316" mass="34052">MEESENRRERLRAMRMEAQAEVEVGSNTSSPSRQSLSNPLLERPEDDSRAAAPRFGFYTDPMAAFSTDKRRTGHQIRPPFPPSPSGPKNAEMPISGVHQFQNSYSPYPNMQQPGNSYYSPGASTSPMGIRSPYPVHQGSPSFSSVPARGQWFNNSPSPGSGRGGGPYPVHQGSPNFRTPPHGRGQWSNNSPGRGLGHGGSPSPDMGRGRGLWDGSRMSPGSRYSGGRGRGSGFDGRARSFYDKSMLEDPWETLTPVLWEGVSASGSNLHNRACFQRTPSAKKPRVSGTVDTSSSKQSLAEFLAASFDEAVGDATAE</sequence>
<keyword evidence="3" id="KW-1185">Reference proteome</keyword>
<feature type="compositionally biased region" description="Basic and acidic residues" evidence="1">
    <location>
        <begin position="1"/>
        <end position="15"/>
    </location>
</feature>
<dbReference type="InterPro" id="IPR039292">
    <property type="entry name" value="SICKLE"/>
</dbReference>
<dbReference type="OrthoDB" id="1935385at2759"/>
<comment type="caution">
    <text evidence="2">The sequence shown here is derived from an EMBL/GenBank/DDBJ whole genome shotgun (WGS) entry which is preliminary data.</text>
</comment>
<feature type="compositionally biased region" description="Polar residues" evidence="1">
    <location>
        <begin position="98"/>
        <end position="126"/>
    </location>
</feature>
<dbReference type="Pfam" id="PF15502">
    <property type="entry name" value="MPLKIP"/>
    <property type="match status" value="1"/>
</dbReference>
<dbReference type="PANTHER" id="PTHR36054:SF2">
    <property type="entry name" value="PROTEIN SICKLE"/>
    <property type="match status" value="1"/>
</dbReference>
<feature type="compositionally biased region" description="Polar residues" evidence="1">
    <location>
        <begin position="25"/>
        <end position="38"/>
    </location>
</feature>
<name>A0A9Q1KVE8_9CARY</name>
<gene>
    <name evidence="2" type="ORF">Cgig2_004735</name>
</gene>
<dbReference type="PANTHER" id="PTHR36054">
    <property type="entry name" value="PROTEIN SICKLE"/>
    <property type="match status" value="1"/>
</dbReference>
<feature type="compositionally biased region" description="Gly residues" evidence="1">
    <location>
        <begin position="223"/>
        <end position="233"/>
    </location>
</feature>
<dbReference type="InterPro" id="IPR028265">
    <property type="entry name" value="TTDN1/SICKLE"/>
</dbReference>
<evidence type="ECO:0000256" key="1">
    <source>
        <dbReference type="SAM" id="MobiDB-lite"/>
    </source>
</evidence>
<dbReference type="GO" id="GO:0035196">
    <property type="term" value="P:miRNA processing"/>
    <property type="evidence" value="ECO:0007669"/>
    <property type="project" value="InterPro"/>
</dbReference>
<accession>A0A9Q1KVE8</accession>
<dbReference type="Proteomes" id="UP001153076">
    <property type="component" value="Unassembled WGS sequence"/>
</dbReference>
<evidence type="ECO:0000313" key="3">
    <source>
        <dbReference type="Proteomes" id="UP001153076"/>
    </source>
</evidence>
<proteinExistence type="predicted"/>
<dbReference type="GO" id="GO:0000398">
    <property type="term" value="P:mRNA splicing, via spliceosome"/>
    <property type="evidence" value="ECO:0007669"/>
    <property type="project" value="InterPro"/>
</dbReference>
<dbReference type="EMBL" id="JAKOGI010000016">
    <property type="protein sequence ID" value="KAJ8450278.1"/>
    <property type="molecule type" value="Genomic_DNA"/>
</dbReference>
<reference evidence="2" key="1">
    <citation type="submission" date="2022-04" db="EMBL/GenBank/DDBJ databases">
        <title>Carnegiea gigantea Genome sequencing and assembly v2.</title>
        <authorList>
            <person name="Copetti D."/>
            <person name="Sanderson M.J."/>
            <person name="Burquez A."/>
            <person name="Wojciechowski M.F."/>
        </authorList>
    </citation>
    <scope>NUCLEOTIDE SEQUENCE</scope>
    <source>
        <strain evidence="2">SGP5-SGP5p</strain>
        <tissue evidence="2">Aerial part</tissue>
    </source>
</reference>
<protein>
    <submittedName>
        <fullName evidence="2">Uncharacterized protein</fullName>
    </submittedName>
</protein>